<dbReference type="Proteomes" id="UP001249851">
    <property type="component" value="Unassembled WGS sequence"/>
</dbReference>
<gene>
    <name evidence="1" type="ORF">P5673_029238</name>
</gene>
<organism evidence="1 2">
    <name type="scientific">Acropora cervicornis</name>
    <name type="common">Staghorn coral</name>
    <dbReference type="NCBI Taxonomy" id="6130"/>
    <lineage>
        <taxon>Eukaryota</taxon>
        <taxon>Metazoa</taxon>
        <taxon>Cnidaria</taxon>
        <taxon>Anthozoa</taxon>
        <taxon>Hexacorallia</taxon>
        <taxon>Scleractinia</taxon>
        <taxon>Astrocoeniina</taxon>
        <taxon>Acroporidae</taxon>
        <taxon>Acropora</taxon>
    </lineage>
</organism>
<evidence type="ECO:0000313" key="2">
    <source>
        <dbReference type="Proteomes" id="UP001249851"/>
    </source>
</evidence>
<comment type="caution">
    <text evidence="1">The sequence shown here is derived from an EMBL/GenBank/DDBJ whole genome shotgun (WGS) entry which is preliminary data.</text>
</comment>
<reference evidence="1" key="2">
    <citation type="journal article" date="2023" name="Science">
        <title>Genomic signatures of disease resistance in endangered staghorn corals.</title>
        <authorList>
            <person name="Vollmer S.V."/>
            <person name="Selwyn J.D."/>
            <person name="Despard B.A."/>
            <person name="Roesel C.L."/>
        </authorList>
    </citation>
    <scope>NUCLEOTIDE SEQUENCE</scope>
    <source>
        <strain evidence="1">K2</strain>
    </source>
</reference>
<accession>A0AAD9PW68</accession>
<protein>
    <submittedName>
        <fullName evidence="1">Uncharacterized protein</fullName>
    </submittedName>
</protein>
<dbReference type="EMBL" id="JARQWQ010000114">
    <property type="protein sequence ID" value="KAK2550196.1"/>
    <property type="molecule type" value="Genomic_DNA"/>
</dbReference>
<keyword evidence="2" id="KW-1185">Reference proteome</keyword>
<evidence type="ECO:0000313" key="1">
    <source>
        <dbReference type="EMBL" id="KAK2550196.1"/>
    </source>
</evidence>
<proteinExistence type="predicted"/>
<sequence>MVECSAGGMSAAGSEVMNVTQGMTKIRVRPDSLSCESQKAILAFSSFVRTKKHIHESFLISRCERVNLKIDHVLWNECKHGRILEVSR</sequence>
<name>A0AAD9PW68_ACRCE</name>
<dbReference type="AlphaFoldDB" id="A0AAD9PW68"/>
<reference evidence="1" key="1">
    <citation type="journal article" date="2023" name="G3 (Bethesda)">
        <title>Whole genome assembly and annotation of the endangered Caribbean coral Acropora cervicornis.</title>
        <authorList>
            <person name="Selwyn J.D."/>
            <person name="Vollmer S.V."/>
        </authorList>
    </citation>
    <scope>NUCLEOTIDE SEQUENCE</scope>
    <source>
        <strain evidence="1">K2</strain>
    </source>
</reference>